<dbReference type="HAMAP" id="MF_03130">
    <property type="entry name" value="mec17"/>
    <property type="match status" value="1"/>
</dbReference>
<feature type="binding site" evidence="3">
    <location>
        <begin position="121"/>
        <end position="134"/>
    </location>
    <ligand>
        <name>acetyl-CoA</name>
        <dbReference type="ChEBI" id="CHEBI:57288"/>
    </ligand>
</feature>
<dbReference type="GO" id="GO:0019799">
    <property type="term" value="F:tubulin N-acetyltransferase activity"/>
    <property type="evidence" value="ECO:0007669"/>
    <property type="project" value="UniProtKB-UniRule"/>
</dbReference>
<evidence type="ECO:0000256" key="2">
    <source>
        <dbReference type="ARBA" id="ARBA00023315"/>
    </source>
</evidence>
<feature type="domain" description="N-acetyltransferase" evidence="5">
    <location>
        <begin position="1"/>
        <end position="187"/>
    </location>
</feature>
<comment type="function">
    <text evidence="3">Specifically acetylates 'Lys-40' in alpha-tubulin on the lumenal side of microtubules. Promotes microtubule destabilization and accelerates microtubule dynamics; this activity may be independent of acetylation activity. Acetylates alpha-tubulin with a slow enzymatic rate, due to a catalytic site that is not optimized for acetyl transfer. Enters the microtubule through each end and diffuses quickly throughout the lumen of microtubules. Acetylates only long/old microtubules because of its slow acetylation rate since it does not have time to act on dynamically unstable microtubules before the enzyme is released.</text>
</comment>
<evidence type="ECO:0000256" key="3">
    <source>
        <dbReference type="HAMAP-Rule" id="MF_03130"/>
    </source>
</evidence>
<comment type="catalytic activity">
    <reaction evidence="3">
        <text>L-lysyl-[alpha-tubulin] + acetyl-CoA = N(6)-acetyl-L-lysyl-[alpha-tubulin] + CoA + H(+)</text>
        <dbReference type="Rhea" id="RHEA:15277"/>
        <dbReference type="Rhea" id="RHEA-COMP:11278"/>
        <dbReference type="Rhea" id="RHEA-COMP:11279"/>
        <dbReference type="ChEBI" id="CHEBI:15378"/>
        <dbReference type="ChEBI" id="CHEBI:29969"/>
        <dbReference type="ChEBI" id="CHEBI:57287"/>
        <dbReference type="ChEBI" id="CHEBI:57288"/>
        <dbReference type="ChEBI" id="CHEBI:61930"/>
        <dbReference type="EC" id="2.3.1.108"/>
    </reaction>
</comment>
<dbReference type="SUPFAM" id="SSF55729">
    <property type="entry name" value="Acyl-CoA N-acyltransferases (Nat)"/>
    <property type="match status" value="1"/>
</dbReference>
<proteinExistence type="inferred from homology"/>
<dbReference type="InterPro" id="IPR007965">
    <property type="entry name" value="GNAT_ATAT"/>
</dbReference>
<dbReference type="PANTHER" id="PTHR12327:SF0">
    <property type="entry name" value="ALPHA-TUBULIN N-ACETYLTRANSFERASE 1"/>
    <property type="match status" value="1"/>
</dbReference>
<comment type="caution">
    <text evidence="3">Lacks conserved residue(s) required for the propagation of feature annotation.</text>
</comment>
<keyword evidence="6" id="KW-1185">Reference proteome</keyword>
<organism evidence="6 7">
    <name type="scientific">Drosophila hydei</name>
    <name type="common">Fruit fly</name>
    <dbReference type="NCBI Taxonomy" id="7224"/>
    <lineage>
        <taxon>Eukaryota</taxon>
        <taxon>Metazoa</taxon>
        <taxon>Ecdysozoa</taxon>
        <taxon>Arthropoda</taxon>
        <taxon>Hexapoda</taxon>
        <taxon>Insecta</taxon>
        <taxon>Pterygota</taxon>
        <taxon>Neoptera</taxon>
        <taxon>Endopterygota</taxon>
        <taxon>Diptera</taxon>
        <taxon>Brachycera</taxon>
        <taxon>Muscomorpha</taxon>
        <taxon>Ephydroidea</taxon>
        <taxon>Drosophilidae</taxon>
        <taxon>Drosophila</taxon>
    </lineage>
</organism>
<dbReference type="Proteomes" id="UP000504633">
    <property type="component" value="Unplaced"/>
</dbReference>
<dbReference type="KEGG" id="dhe:111602819"/>
<feature type="region of interest" description="Disordered" evidence="4">
    <location>
        <begin position="227"/>
        <end position="250"/>
    </location>
</feature>
<keyword evidence="2 3" id="KW-0012">Acyltransferase</keyword>
<evidence type="ECO:0000256" key="1">
    <source>
        <dbReference type="ARBA" id="ARBA00022679"/>
    </source>
</evidence>
<accession>A0A6J1M9G2</accession>
<dbReference type="RefSeq" id="XP_023175891.1">
    <property type="nucleotide sequence ID" value="XM_023320123.2"/>
</dbReference>
<dbReference type="OrthoDB" id="447510at2759"/>
<dbReference type="InterPro" id="IPR016181">
    <property type="entry name" value="Acyl_CoA_acyltransferase"/>
</dbReference>
<keyword evidence="1 3" id="KW-0808">Transferase</keyword>
<dbReference type="PANTHER" id="PTHR12327">
    <property type="entry name" value="ALPHA-TUBULIN N-ACETYLTRANSFERASE 1"/>
    <property type="match status" value="1"/>
</dbReference>
<evidence type="ECO:0000313" key="7">
    <source>
        <dbReference type="RefSeq" id="XP_023175891.1"/>
    </source>
</evidence>
<dbReference type="CDD" id="cd04301">
    <property type="entry name" value="NAT_SF"/>
    <property type="match status" value="1"/>
</dbReference>
<evidence type="ECO:0000256" key="4">
    <source>
        <dbReference type="SAM" id="MobiDB-lite"/>
    </source>
</evidence>
<dbReference type="OMA" id="FFIGRHP"/>
<evidence type="ECO:0000313" key="6">
    <source>
        <dbReference type="Proteomes" id="UP000504633"/>
    </source>
</evidence>
<dbReference type="GO" id="GO:0070507">
    <property type="term" value="P:regulation of microtubule cytoskeleton organization"/>
    <property type="evidence" value="ECO:0007669"/>
    <property type="project" value="UniProtKB-UniRule"/>
</dbReference>
<dbReference type="InterPro" id="IPR038746">
    <property type="entry name" value="Atat"/>
</dbReference>
<dbReference type="GeneID" id="111602819"/>
<dbReference type="GO" id="GO:0005874">
    <property type="term" value="C:microtubule"/>
    <property type="evidence" value="ECO:0007669"/>
    <property type="project" value="InterPro"/>
</dbReference>
<evidence type="ECO:0000259" key="5">
    <source>
        <dbReference type="PROSITE" id="PS51730"/>
    </source>
</evidence>
<gene>
    <name evidence="7" type="primary">LOC111602819</name>
</gene>
<dbReference type="Pfam" id="PF05301">
    <property type="entry name" value="Acetyltransf_16"/>
    <property type="match status" value="1"/>
</dbReference>
<dbReference type="GO" id="GO:0048666">
    <property type="term" value="P:neuron development"/>
    <property type="evidence" value="ECO:0007669"/>
    <property type="project" value="UniProtKB-UniRule"/>
</dbReference>
<name>A0A6J1M9G2_DROHY</name>
<protein>
    <recommendedName>
        <fullName evidence="3">Alpha-tubulin N-acetyltransferase</fullName>
        <shortName evidence="3">Alpha-TAT</shortName>
        <shortName evidence="3">TAT</shortName>
        <ecNumber evidence="3">2.3.1.108</ecNumber>
    </recommendedName>
    <alternativeName>
        <fullName evidence="3">Acetyltransferase mec-17 homolog</fullName>
    </alternativeName>
</protein>
<sequence length="250" mass="28154">MDCTFDLKPLFDKDIIKVQSDMLPEGFVGSPEQSAEAKRRMGWIIDKIGLMSAQAQGLHTSVTSARQTNDKQTIYLMAGKGKEEGKLVVTGLLKMGPKDLYLFDERGQLRSRIGTPAVLDFFVHSSHQRRGLGKRLFDNMLQDLDLTLCKCAVDRPSAMMTAFLAKHYGLVRTIAQTNNYVLYDGFFGNNDASHADAKDSKFRGHTKATDKPEKDLKVLSMAEIMEAGKKQPRESRKYNIKRNGDTRSWQ</sequence>
<comment type="similarity">
    <text evidence="3">Belongs to the acetyltransferase ATAT1 family.</text>
</comment>
<feature type="site" description="Crucial for catalytic activity" evidence="3">
    <location>
        <position position="56"/>
    </location>
</feature>
<dbReference type="PROSITE" id="PS51730">
    <property type="entry name" value="GNAT_ATAT"/>
    <property type="match status" value="1"/>
</dbReference>
<dbReference type="AlphaFoldDB" id="A0A6J1M9G2"/>
<dbReference type="EC" id="2.3.1.108" evidence="3"/>
<reference evidence="7" key="1">
    <citation type="submission" date="2025-08" db="UniProtKB">
        <authorList>
            <consortium name="RefSeq"/>
        </authorList>
    </citation>
    <scope>IDENTIFICATION</scope>
    <source>
        <strain evidence="7">15085-1641.00</strain>
        <tissue evidence="7">Whole body</tissue>
    </source>
</reference>
<dbReference type="Gene3D" id="3.40.630.30">
    <property type="match status" value="1"/>
</dbReference>